<dbReference type="Proteomes" id="UP000237423">
    <property type="component" value="Unassembled WGS sequence"/>
</dbReference>
<evidence type="ECO:0000313" key="3">
    <source>
        <dbReference type="Proteomes" id="UP000237423"/>
    </source>
</evidence>
<proteinExistence type="predicted"/>
<dbReference type="EMBL" id="PGFZ01000001">
    <property type="protein sequence ID" value="POZ53073.1"/>
    <property type="molecule type" value="Genomic_DNA"/>
</dbReference>
<accession>A0A2S5CQJ2</accession>
<evidence type="ECO:0000256" key="1">
    <source>
        <dbReference type="SAM" id="MobiDB-lite"/>
    </source>
</evidence>
<comment type="caution">
    <text evidence="2">The sequence shown here is derived from an EMBL/GenBank/DDBJ whole genome shotgun (WGS) entry which is preliminary data.</text>
</comment>
<feature type="region of interest" description="Disordered" evidence="1">
    <location>
        <begin position="22"/>
        <end position="54"/>
    </location>
</feature>
<reference evidence="2 3" key="1">
    <citation type="submission" date="2017-11" db="EMBL/GenBank/DDBJ databases">
        <title>Draft Genome Sequence of Methylobacter psychrotolerans Sph1T, an Obligate Methanotroph from Low-Temperature Environments.</title>
        <authorList>
            <person name="Oshkin I.Y."/>
            <person name="Miroshnikov K."/>
            <person name="Belova S.E."/>
            <person name="Korzhenkov A."/>
            <person name="Toshchakov S.V."/>
            <person name="Dedysh S.N."/>
        </authorList>
    </citation>
    <scope>NUCLEOTIDE SEQUENCE [LARGE SCALE GENOMIC DNA]</scope>
    <source>
        <strain evidence="2 3">Sph1</strain>
    </source>
</reference>
<gene>
    <name evidence="2" type="ORF">AADEFJLK_00082</name>
</gene>
<protein>
    <submittedName>
        <fullName evidence="2">Uncharacterized protein</fullName>
    </submittedName>
</protein>
<dbReference type="AlphaFoldDB" id="A0A2S5CQJ2"/>
<dbReference type="RefSeq" id="WP_103972919.1">
    <property type="nucleotide sequence ID" value="NZ_PGFZ01000001.1"/>
</dbReference>
<evidence type="ECO:0000313" key="2">
    <source>
        <dbReference type="EMBL" id="POZ53073.1"/>
    </source>
</evidence>
<sequence length="184" mass="19382">MSDFQELLDELDGLQLAKALAAKRKAKPGQADSDTDAQEGEEREEREDEGDAPDAAACAPLQKAEGFDGDGLLKSFGELMDTRLQARDADLVKAVGGLMHLLKAQNESIAELHTQMQAFGSRGAGRKSVAQAAAADVSPQPFLAKALAAMEVGKISGHEYAVADVAVRQGLQVDPAIIVKVLSV</sequence>
<name>A0A2S5CQJ2_9GAMM</name>
<organism evidence="2 3">
    <name type="scientific">Methylovulum psychrotolerans</name>
    <dbReference type="NCBI Taxonomy" id="1704499"/>
    <lineage>
        <taxon>Bacteria</taxon>
        <taxon>Pseudomonadati</taxon>
        <taxon>Pseudomonadota</taxon>
        <taxon>Gammaproteobacteria</taxon>
        <taxon>Methylococcales</taxon>
        <taxon>Methylococcaceae</taxon>
        <taxon>Methylovulum</taxon>
    </lineage>
</organism>
<feature type="compositionally biased region" description="Acidic residues" evidence="1">
    <location>
        <begin position="33"/>
        <end position="52"/>
    </location>
</feature>